<dbReference type="PANTHER" id="PTHR31562:SF9">
    <property type="entry name" value="GLYCOSYLTRANSFERASE FAMILY 8 PROTEIN"/>
    <property type="match status" value="1"/>
</dbReference>
<evidence type="ECO:0000313" key="2">
    <source>
        <dbReference type="Proteomes" id="UP001432027"/>
    </source>
</evidence>
<dbReference type="Proteomes" id="UP001432027">
    <property type="component" value="Unassembled WGS sequence"/>
</dbReference>
<dbReference type="PANTHER" id="PTHR31562">
    <property type="entry name" value="PROTEIN CBG18972"/>
    <property type="match status" value="1"/>
</dbReference>
<name>A0AAV5UNV2_9BILA</name>
<comment type="caution">
    <text evidence="1">The sequence shown here is derived from an EMBL/GenBank/DDBJ whole genome shotgun (WGS) entry which is preliminary data.</text>
</comment>
<sequence length="100" mass="11519">MMHSLKEENFVPFPSHAAGQQRCLESLLNFEANDACHLVFPVLKKLNVENCKVSIPDWEMEGRLQIDNETRKRVYDTMANRILKQQMELVGKTAAKIDTD</sequence>
<keyword evidence="2" id="KW-1185">Reference proteome</keyword>
<dbReference type="EMBL" id="BTSX01000006">
    <property type="protein sequence ID" value="GMT08008.1"/>
    <property type="molecule type" value="Genomic_DNA"/>
</dbReference>
<organism evidence="1 2">
    <name type="scientific">Pristionchus entomophagus</name>
    <dbReference type="NCBI Taxonomy" id="358040"/>
    <lineage>
        <taxon>Eukaryota</taxon>
        <taxon>Metazoa</taxon>
        <taxon>Ecdysozoa</taxon>
        <taxon>Nematoda</taxon>
        <taxon>Chromadorea</taxon>
        <taxon>Rhabditida</taxon>
        <taxon>Rhabditina</taxon>
        <taxon>Diplogasteromorpha</taxon>
        <taxon>Diplogasteroidea</taxon>
        <taxon>Neodiplogasteridae</taxon>
        <taxon>Pristionchus</taxon>
    </lineage>
</organism>
<dbReference type="AlphaFoldDB" id="A0AAV5UNV2"/>
<feature type="non-terminal residue" evidence="1">
    <location>
        <position position="100"/>
    </location>
</feature>
<protein>
    <submittedName>
        <fullName evidence="1">Uncharacterized protein</fullName>
    </submittedName>
</protein>
<evidence type="ECO:0000313" key="1">
    <source>
        <dbReference type="EMBL" id="GMT08008.1"/>
    </source>
</evidence>
<reference evidence="1" key="1">
    <citation type="submission" date="2023-10" db="EMBL/GenBank/DDBJ databases">
        <title>Genome assembly of Pristionchus species.</title>
        <authorList>
            <person name="Yoshida K."/>
            <person name="Sommer R.J."/>
        </authorList>
    </citation>
    <scope>NUCLEOTIDE SEQUENCE</scope>
    <source>
        <strain evidence="1">RS0144</strain>
    </source>
</reference>
<gene>
    <name evidence="1" type="ORF">PENTCL1PPCAC_30182</name>
</gene>
<accession>A0AAV5UNV2</accession>
<proteinExistence type="predicted"/>